<gene>
    <name evidence="1" type="ORF">DARMORV10_A04P15700.1</name>
</gene>
<dbReference type="PANTHER" id="PTHR15131">
    <property type="entry name" value="SMALL NUCLEAR RNA ACTIVATING COMPLEX, POLYPEPTIDE 1"/>
    <property type="match status" value="1"/>
</dbReference>
<protein>
    <submittedName>
        <fullName evidence="1">(rape) hypothetical protein</fullName>
    </submittedName>
</protein>
<organism evidence="1">
    <name type="scientific">Brassica napus</name>
    <name type="common">Rape</name>
    <dbReference type="NCBI Taxonomy" id="3708"/>
    <lineage>
        <taxon>Eukaryota</taxon>
        <taxon>Viridiplantae</taxon>
        <taxon>Streptophyta</taxon>
        <taxon>Embryophyta</taxon>
        <taxon>Tracheophyta</taxon>
        <taxon>Spermatophyta</taxon>
        <taxon>Magnoliopsida</taxon>
        <taxon>eudicotyledons</taxon>
        <taxon>Gunneridae</taxon>
        <taxon>Pentapetalae</taxon>
        <taxon>rosids</taxon>
        <taxon>malvids</taxon>
        <taxon>Brassicales</taxon>
        <taxon>Brassicaceae</taxon>
        <taxon>Brassiceae</taxon>
        <taxon>Brassica</taxon>
    </lineage>
</organism>
<evidence type="ECO:0000313" key="1">
    <source>
        <dbReference type="EMBL" id="CAF2275672.1"/>
    </source>
</evidence>
<sequence length="159" mass="18189">MSTCHMVSNDSFSRRLGGLYCLYCLHEIQHVKPKLWIYISLQVIRDLIVEAKDKGVEIATVWGNKCLRKTCLYLELLTMMERRQPRNFINRLATESTCAACLSKGNEVDLSSILKQSIECRRNSGDWRRKAHSGRESVDGIMGEKIGFIDYQTTASTTH</sequence>
<proteinExistence type="predicted"/>
<reference evidence="1" key="1">
    <citation type="submission" date="2021-01" db="EMBL/GenBank/DDBJ databases">
        <authorList>
            <consortium name="Genoscope - CEA"/>
            <person name="William W."/>
        </authorList>
    </citation>
    <scope>NUCLEOTIDE SEQUENCE</scope>
</reference>
<name>A0A817AL77_BRANA</name>
<dbReference type="PANTHER" id="PTHR15131:SF3">
    <property type="entry name" value="SNRNA-ACTIVATING PROTEIN COMPLEX SUBUNIT 1"/>
    <property type="match status" value="1"/>
</dbReference>
<dbReference type="InterPro" id="IPR019188">
    <property type="entry name" value="SNAPC1"/>
</dbReference>
<dbReference type="AlphaFoldDB" id="A0A817AL77"/>
<dbReference type="Proteomes" id="UP001295469">
    <property type="component" value="Chromosome A04"/>
</dbReference>
<dbReference type="Pfam" id="PF09808">
    <property type="entry name" value="SNAPC1"/>
    <property type="match status" value="1"/>
</dbReference>
<dbReference type="EMBL" id="HG994358">
    <property type="protein sequence ID" value="CAF2275672.1"/>
    <property type="molecule type" value="Genomic_DNA"/>
</dbReference>
<accession>A0A817AL77</accession>